<dbReference type="InterPro" id="IPR013216">
    <property type="entry name" value="Methyltransf_11"/>
</dbReference>
<evidence type="ECO:0000313" key="3">
    <source>
        <dbReference type="Proteomes" id="UP000182229"/>
    </source>
</evidence>
<dbReference type="AlphaFoldDB" id="A0A1L9B9R4"/>
<keyword evidence="3" id="KW-1185">Reference proteome</keyword>
<evidence type="ECO:0000259" key="1">
    <source>
        <dbReference type="Pfam" id="PF08241"/>
    </source>
</evidence>
<dbReference type="OrthoDB" id="262045at2"/>
<dbReference type="Proteomes" id="UP000182229">
    <property type="component" value="Unassembled WGS sequence"/>
</dbReference>
<protein>
    <recommendedName>
        <fullName evidence="1">Methyltransferase type 11 domain-containing protein</fullName>
    </recommendedName>
</protein>
<sequence length="241" mass="28241">MRFLKKLLFDQSDSALSRNLRRKRFGLFRSLLDSLPRPLRILDVGGTQSFWEELGFSEKEQIEFVIFNVSPSRITRPNFTARVGDARDMHEFRDGQFDVVFSNSVIEHVGSFEDQRRMANEVRRVGRRYFVQTPNRGFPMEPHFMVPFFQFMPTEAKIFLAMHFDLGWTKKRATVQEARELVESIRLLTEPQMRQLFPSATMQKEEFLGLTKSFIVYEGWEREMDAVFGATPPGRSLRTAP</sequence>
<dbReference type="Gene3D" id="3.40.50.150">
    <property type="entry name" value="Vaccinia Virus protein VP39"/>
    <property type="match status" value="1"/>
</dbReference>
<gene>
    <name evidence="2" type="ORF">BON30_22535</name>
</gene>
<dbReference type="EMBL" id="MPIN01000005">
    <property type="protein sequence ID" value="OJH38985.1"/>
    <property type="molecule type" value="Genomic_DNA"/>
</dbReference>
<dbReference type="InterPro" id="IPR029063">
    <property type="entry name" value="SAM-dependent_MTases_sf"/>
</dbReference>
<reference evidence="3" key="1">
    <citation type="submission" date="2016-11" db="EMBL/GenBank/DDBJ databases">
        <authorList>
            <person name="Shukria A."/>
            <person name="Stevens D.C."/>
        </authorList>
    </citation>
    <scope>NUCLEOTIDE SEQUENCE [LARGE SCALE GENOMIC DNA]</scope>
    <source>
        <strain evidence="3">Cbfe23</strain>
    </source>
</reference>
<dbReference type="Pfam" id="PF08241">
    <property type="entry name" value="Methyltransf_11"/>
    <property type="match status" value="1"/>
</dbReference>
<organism evidence="2 3">
    <name type="scientific">Cystobacter ferrugineus</name>
    <dbReference type="NCBI Taxonomy" id="83449"/>
    <lineage>
        <taxon>Bacteria</taxon>
        <taxon>Pseudomonadati</taxon>
        <taxon>Myxococcota</taxon>
        <taxon>Myxococcia</taxon>
        <taxon>Myxococcales</taxon>
        <taxon>Cystobacterineae</taxon>
        <taxon>Archangiaceae</taxon>
        <taxon>Cystobacter</taxon>
    </lineage>
</organism>
<proteinExistence type="predicted"/>
<comment type="caution">
    <text evidence="2">The sequence shown here is derived from an EMBL/GenBank/DDBJ whole genome shotgun (WGS) entry which is preliminary data.</text>
</comment>
<evidence type="ECO:0000313" key="2">
    <source>
        <dbReference type="EMBL" id="OJH38985.1"/>
    </source>
</evidence>
<dbReference type="CDD" id="cd02440">
    <property type="entry name" value="AdoMet_MTases"/>
    <property type="match status" value="1"/>
</dbReference>
<dbReference type="SUPFAM" id="SSF53335">
    <property type="entry name" value="S-adenosyl-L-methionine-dependent methyltransferases"/>
    <property type="match status" value="1"/>
</dbReference>
<accession>A0A1L9B9R4</accession>
<feature type="domain" description="Methyltransferase type 11" evidence="1">
    <location>
        <begin position="76"/>
        <end position="127"/>
    </location>
</feature>
<dbReference type="RefSeq" id="WP_071900423.1">
    <property type="nucleotide sequence ID" value="NZ_MPIN01000005.1"/>
</dbReference>
<name>A0A1L9B9R4_9BACT</name>
<dbReference type="GO" id="GO:0008757">
    <property type="term" value="F:S-adenosylmethionine-dependent methyltransferase activity"/>
    <property type="evidence" value="ECO:0007669"/>
    <property type="project" value="InterPro"/>
</dbReference>
<dbReference type="STRING" id="83449.BON30_22535"/>
<reference evidence="2 3" key="2">
    <citation type="submission" date="2016-12" db="EMBL/GenBank/DDBJ databases">
        <title>Draft Genome Sequence of Cystobacter ferrugineus Strain Cbfe23.</title>
        <authorList>
            <person name="Akbar S."/>
            <person name="Dowd S.E."/>
            <person name="Stevens D.C."/>
        </authorList>
    </citation>
    <scope>NUCLEOTIDE SEQUENCE [LARGE SCALE GENOMIC DNA]</scope>
    <source>
        <strain evidence="2 3">Cbfe23</strain>
    </source>
</reference>